<accession>A0A176YR55</accession>
<dbReference type="EMBL" id="LUUB01000054">
    <property type="protein sequence ID" value="OAF10122.1"/>
    <property type="molecule type" value="Genomic_DNA"/>
</dbReference>
<dbReference type="STRING" id="1505087.AYJ54_12640"/>
<proteinExistence type="predicted"/>
<dbReference type="OrthoDB" id="8242277at2"/>
<sequence length="73" mass="8291">MQSIKHYRAFQIDPDGHVFGCVNLVCGDDEEAKRKAAALVLLHRIELWRLDTRIAQFDLPPEIARQQAAGHIP</sequence>
<name>A0A176YR55_9BRAD</name>
<gene>
    <name evidence="1" type="ORF">AYJ54_12640</name>
</gene>
<evidence type="ECO:0000313" key="2">
    <source>
        <dbReference type="Proteomes" id="UP000076959"/>
    </source>
</evidence>
<comment type="caution">
    <text evidence="1">The sequence shown here is derived from an EMBL/GenBank/DDBJ whole genome shotgun (WGS) entry which is preliminary data.</text>
</comment>
<dbReference type="Proteomes" id="UP000076959">
    <property type="component" value="Unassembled WGS sequence"/>
</dbReference>
<protein>
    <submittedName>
        <fullName evidence="1">Uncharacterized protein</fullName>
    </submittedName>
</protein>
<organism evidence="1 2">
    <name type="scientific">Bradyrhizobium centrolobii</name>
    <dbReference type="NCBI Taxonomy" id="1505087"/>
    <lineage>
        <taxon>Bacteria</taxon>
        <taxon>Pseudomonadati</taxon>
        <taxon>Pseudomonadota</taxon>
        <taxon>Alphaproteobacteria</taxon>
        <taxon>Hyphomicrobiales</taxon>
        <taxon>Nitrobacteraceae</taxon>
        <taxon>Bradyrhizobium</taxon>
    </lineage>
</organism>
<keyword evidence="2" id="KW-1185">Reference proteome</keyword>
<reference evidence="1 2" key="1">
    <citation type="submission" date="2016-03" db="EMBL/GenBank/DDBJ databases">
        <title>Draft Genome Sequence of the Strain BR 10245 (Bradyrhizobium sp.) isolated from nodules of Centrolobium paraense.</title>
        <authorList>
            <person name="Simoes-Araujo J.L.Sr."/>
            <person name="Barauna A.C."/>
            <person name="Silva K."/>
            <person name="Zilli J.E."/>
        </authorList>
    </citation>
    <scope>NUCLEOTIDE SEQUENCE [LARGE SCALE GENOMIC DNA]</scope>
    <source>
        <strain evidence="1 2">BR 10245</strain>
    </source>
</reference>
<evidence type="ECO:0000313" key="1">
    <source>
        <dbReference type="EMBL" id="OAF10122.1"/>
    </source>
</evidence>
<dbReference type="AlphaFoldDB" id="A0A176YR55"/>